<keyword evidence="5" id="KW-0732">Signal</keyword>
<dbReference type="InterPro" id="IPR042453">
    <property type="entry name" value="WDR53"/>
</dbReference>
<evidence type="ECO:0000256" key="3">
    <source>
        <dbReference type="PROSITE-ProRule" id="PRU00221"/>
    </source>
</evidence>
<evidence type="ECO:0000256" key="5">
    <source>
        <dbReference type="SAM" id="SignalP"/>
    </source>
</evidence>
<dbReference type="OMA" id="KHTHREK"/>
<dbReference type="AlphaFoldDB" id="A0A3B4BYK9"/>
<proteinExistence type="predicted"/>
<dbReference type="GeneID" id="108423997"/>
<reference evidence="6 7" key="1">
    <citation type="submission" date="2020-10" db="EMBL/GenBank/DDBJ databases">
        <title>Pygocentrus nattereri (red-bellied piranha) genome, fPygNat1, primary haplotype.</title>
        <authorList>
            <person name="Myers G."/>
            <person name="Meyer A."/>
            <person name="Karagic N."/>
            <person name="Pippel M."/>
            <person name="Winkler S."/>
            <person name="Tracey A."/>
            <person name="Wood J."/>
            <person name="Formenti G."/>
            <person name="Howe K."/>
            <person name="Fedrigo O."/>
            <person name="Jarvis E.D."/>
        </authorList>
    </citation>
    <scope>NUCLEOTIDE SEQUENCE [LARGE SCALE GENOMIC DNA]</scope>
</reference>
<dbReference type="CTD" id="348793"/>
<dbReference type="PROSITE" id="PS00678">
    <property type="entry name" value="WD_REPEATS_1"/>
    <property type="match status" value="2"/>
</dbReference>
<feature type="compositionally biased region" description="Basic and acidic residues" evidence="4">
    <location>
        <begin position="316"/>
        <end position="329"/>
    </location>
</feature>
<dbReference type="PROSITE" id="PS50294">
    <property type="entry name" value="WD_REPEATS_REGION"/>
    <property type="match status" value="1"/>
</dbReference>
<feature type="compositionally biased region" description="Basic residues" evidence="4">
    <location>
        <begin position="299"/>
        <end position="314"/>
    </location>
</feature>
<dbReference type="GeneTree" id="ENSGT00390000011073"/>
<reference evidence="6" key="3">
    <citation type="submission" date="2025-09" db="UniProtKB">
        <authorList>
            <consortium name="Ensembl"/>
        </authorList>
    </citation>
    <scope>IDENTIFICATION</scope>
</reference>
<organism evidence="6 7">
    <name type="scientific">Pygocentrus nattereri</name>
    <name type="common">Red-bellied piranha</name>
    <dbReference type="NCBI Taxonomy" id="42514"/>
    <lineage>
        <taxon>Eukaryota</taxon>
        <taxon>Metazoa</taxon>
        <taxon>Chordata</taxon>
        <taxon>Craniata</taxon>
        <taxon>Vertebrata</taxon>
        <taxon>Euteleostomi</taxon>
        <taxon>Actinopterygii</taxon>
        <taxon>Neopterygii</taxon>
        <taxon>Teleostei</taxon>
        <taxon>Ostariophysi</taxon>
        <taxon>Characiformes</taxon>
        <taxon>Characoidei</taxon>
        <taxon>Pygocentrus</taxon>
    </lineage>
</organism>
<keyword evidence="1 3" id="KW-0853">WD repeat</keyword>
<dbReference type="InterPro" id="IPR015943">
    <property type="entry name" value="WD40/YVTN_repeat-like_dom_sf"/>
</dbReference>
<accession>A0A3B4BYK9</accession>
<evidence type="ECO:0000256" key="1">
    <source>
        <dbReference type="ARBA" id="ARBA00022574"/>
    </source>
</evidence>
<dbReference type="SMART" id="SM00320">
    <property type="entry name" value="WD40"/>
    <property type="match status" value="6"/>
</dbReference>
<dbReference type="Pfam" id="PF00400">
    <property type="entry name" value="WD40"/>
    <property type="match status" value="2"/>
</dbReference>
<feature type="chain" id="PRO_5043366176" evidence="5">
    <location>
        <begin position="28"/>
        <end position="395"/>
    </location>
</feature>
<dbReference type="Ensembl" id="ENSPNAT00000008484.2">
    <property type="protein sequence ID" value="ENSPNAP00000003569.2"/>
    <property type="gene ID" value="ENSPNAG00000012136.2"/>
</dbReference>
<dbReference type="RefSeq" id="XP_037403606.1">
    <property type="nucleotide sequence ID" value="XM_037547709.1"/>
</dbReference>
<feature type="repeat" description="WD" evidence="3">
    <location>
        <begin position="138"/>
        <end position="180"/>
    </location>
</feature>
<dbReference type="InterPro" id="IPR001680">
    <property type="entry name" value="WD40_rpt"/>
</dbReference>
<evidence type="ECO:0000313" key="6">
    <source>
        <dbReference type="Ensembl" id="ENSPNAP00000003569.2"/>
    </source>
</evidence>
<feature type="repeat" description="WD" evidence="3">
    <location>
        <begin position="257"/>
        <end position="288"/>
    </location>
</feature>
<name>A0A3B4BYK9_PYGNA</name>
<dbReference type="Gene3D" id="2.130.10.10">
    <property type="entry name" value="YVTN repeat-like/Quinoprotein amine dehydrogenase"/>
    <property type="match status" value="2"/>
</dbReference>
<sequence length="395" mass="41949">MTSMAQRWAGGHCASVLCVGAAGGAQGLLASGAEGGEVTVWTQEGVPLAQLHLSGQEDVTCTSFSPMAPGLLYASHGETISVLDPRKLTGPTEQLQNVGEDEINSLSVNETGTSLALADDSGAVRVVDLQTSKVCRTLRKHTNICSSVAFRPQRPQSLVSAGLDMQVMLWNLQKARPVWTYSLQETAEEEDGHQQKAGQLFNPPLAHCISVASCGNVLACAAEDGRVHLTRVGSGSRYEQQGAIKAHSQGVSQAHFLNFMPHPYWLATGGNDGVVALWDLSKDSLVAGEGKVQGSKVKATAHRRKPKGKAKAKSQSHGDAKVEGEKTDSKEEEDLSEEASGTDPNQEKCTKTGPKLKFIHEEKVNWVCPAILMGQPSLLVADQSSSLSVYSLAGL</sequence>
<feature type="signal peptide" evidence="5">
    <location>
        <begin position="1"/>
        <end position="27"/>
    </location>
</feature>
<dbReference type="PANTHER" id="PTHR44666:SF1">
    <property type="entry name" value="WD REPEAT-CONTAINING PROTEIN 53"/>
    <property type="match status" value="1"/>
</dbReference>
<feature type="region of interest" description="Disordered" evidence="4">
    <location>
        <begin position="289"/>
        <end position="351"/>
    </location>
</feature>
<dbReference type="RefSeq" id="XP_037403605.1">
    <property type="nucleotide sequence ID" value="XM_037547708.1"/>
</dbReference>
<dbReference type="InterPro" id="IPR019775">
    <property type="entry name" value="WD40_repeat_CS"/>
</dbReference>
<reference evidence="6" key="2">
    <citation type="submission" date="2025-08" db="UniProtKB">
        <authorList>
            <consortium name="Ensembl"/>
        </authorList>
    </citation>
    <scope>IDENTIFICATION</scope>
</reference>
<evidence type="ECO:0000256" key="4">
    <source>
        <dbReference type="SAM" id="MobiDB-lite"/>
    </source>
</evidence>
<dbReference type="Proteomes" id="UP001501920">
    <property type="component" value="Chromosome 19"/>
</dbReference>
<keyword evidence="7" id="KW-1185">Reference proteome</keyword>
<evidence type="ECO:0000256" key="2">
    <source>
        <dbReference type="ARBA" id="ARBA00022737"/>
    </source>
</evidence>
<dbReference type="InterPro" id="IPR036322">
    <property type="entry name" value="WD40_repeat_dom_sf"/>
</dbReference>
<dbReference type="PANTHER" id="PTHR44666">
    <property type="entry name" value="WD REPEAT-CONTAINING PROTEIN 53"/>
    <property type="match status" value="1"/>
</dbReference>
<protein>
    <submittedName>
        <fullName evidence="6">WD repeat domain 53</fullName>
    </submittedName>
</protein>
<keyword evidence="2" id="KW-0677">Repeat</keyword>
<dbReference type="PROSITE" id="PS50082">
    <property type="entry name" value="WD_REPEATS_2"/>
    <property type="match status" value="2"/>
</dbReference>
<dbReference type="SUPFAM" id="SSF50978">
    <property type="entry name" value="WD40 repeat-like"/>
    <property type="match status" value="1"/>
</dbReference>
<evidence type="ECO:0000313" key="7">
    <source>
        <dbReference type="Proteomes" id="UP001501920"/>
    </source>
</evidence>
<dbReference type="STRING" id="42514.ENSPNAP00000003569"/>